<dbReference type="GO" id="GO:0007165">
    <property type="term" value="P:signal transduction"/>
    <property type="evidence" value="ECO:0007669"/>
    <property type="project" value="InterPro"/>
</dbReference>
<protein>
    <submittedName>
        <fullName evidence="4">Ras association domain-containing protein 10</fullName>
    </submittedName>
</protein>
<keyword evidence="1" id="KW-0175">Coiled coil</keyword>
<dbReference type="PROSITE" id="PS50200">
    <property type="entry name" value="RA"/>
    <property type="match status" value="1"/>
</dbReference>
<accession>A0A3N0Y4W4</accession>
<name>A0A3N0Y4W4_ANAGA</name>
<dbReference type="InterPro" id="IPR000159">
    <property type="entry name" value="RA_dom"/>
</dbReference>
<comment type="caution">
    <text evidence="4">The sequence shown here is derived from an EMBL/GenBank/DDBJ whole genome shotgun (WGS) entry which is preliminary data.</text>
</comment>
<proteinExistence type="predicted"/>
<organism evidence="4 5">
    <name type="scientific">Anabarilius grahami</name>
    <name type="common">Kanglang fish</name>
    <name type="synonym">Barilius grahami</name>
    <dbReference type="NCBI Taxonomy" id="495550"/>
    <lineage>
        <taxon>Eukaryota</taxon>
        <taxon>Metazoa</taxon>
        <taxon>Chordata</taxon>
        <taxon>Craniata</taxon>
        <taxon>Vertebrata</taxon>
        <taxon>Euteleostomi</taxon>
        <taxon>Actinopterygii</taxon>
        <taxon>Neopterygii</taxon>
        <taxon>Teleostei</taxon>
        <taxon>Ostariophysi</taxon>
        <taxon>Cypriniformes</taxon>
        <taxon>Xenocyprididae</taxon>
        <taxon>Xenocypridinae</taxon>
        <taxon>Xenocypridinae incertae sedis</taxon>
        <taxon>Anabarilius</taxon>
    </lineage>
</organism>
<keyword evidence="5" id="KW-1185">Reference proteome</keyword>
<dbReference type="InterPro" id="IPR033593">
    <property type="entry name" value="N-RASSF"/>
</dbReference>
<feature type="region of interest" description="Disordered" evidence="2">
    <location>
        <begin position="290"/>
        <end position="316"/>
    </location>
</feature>
<dbReference type="Pfam" id="PF21712">
    <property type="entry name" value="RASSF8-10_RA"/>
    <property type="match status" value="1"/>
</dbReference>
<gene>
    <name evidence="4" type="ORF">DPX16_10351</name>
</gene>
<feature type="compositionally biased region" description="Polar residues" evidence="2">
    <location>
        <begin position="295"/>
        <end position="308"/>
    </location>
</feature>
<dbReference type="OrthoDB" id="10034447at2759"/>
<dbReference type="InterPro" id="IPR048945">
    <property type="entry name" value="RASSF8/10_RA"/>
</dbReference>
<dbReference type="InterPro" id="IPR029071">
    <property type="entry name" value="Ubiquitin-like_domsf"/>
</dbReference>
<evidence type="ECO:0000256" key="1">
    <source>
        <dbReference type="SAM" id="Coils"/>
    </source>
</evidence>
<dbReference type="AlphaFoldDB" id="A0A3N0Y4W4"/>
<dbReference type="EMBL" id="RJVU01052005">
    <property type="protein sequence ID" value="ROL41199.1"/>
    <property type="molecule type" value="Genomic_DNA"/>
</dbReference>
<evidence type="ECO:0000256" key="2">
    <source>
        <dbReference type="SAM" id="MobiDB-lite"/>
    </source>
</evidence>
<reference evidence="4 5" key="1">
    <citation type="submission" date="2018-10" db="EMBL/GenBank/DDBJ databases">
        <title>Genome assembly for a Yunnan-Guizhou Plateau 3E fish, Anabarilius grahami (Regan), and its evolutionary and genetic applications.</title>
        <authorList>
            <person name="Jiang W."/>
        </authorList>
    </citation>
    <scope>NUCLEOTIDE SEQUENCE [LARGE SCALE GENOMIC DNA]</scope>
    <source>
        <strain evidence="4">AG-KIZ</strain>
        <tissue evidence="4">Muscle</tissue>
    </source>
</reference>
<evidence type="ECO:0000313" key="5">
    <source>
        <dbReference type="Proteomes" id="UP000281406"/>
    </source>
</evidence>
<dbReference type="Proteomes" id="UP000281406">
    <property type="component" value="Unassembled WGS sequence"/>
</dbReference>
<feature type="coiled-coil region" evidence="1">
    <location>
        <begin position="253"/>
        <end position="280"/>
    </location>
</feature>
<sequence length="459" mass="52330">MEAEESKISVWVCREEKLVSGLSKRTTCADVIRVLMEEQNLEPRVSLSGSPQSYCIVEKWRGFERILPNKTKILRLWSAWGEEQENVRFVLVKNEASLPSNGPRSAEARVVLSKESPCVYKGTARVTMALSHEKQRRIVRKAFRKLDKINKKRAQAASKDASCMEKMETLVHLVISQDHTIRQQIQRIKELDREIDRYEAKVHFDRMKMHGINYVQDTYLVDANPDKVGEGDKTSPEEALAQFEEYAQRCEEVIKLQEELAEHEALMESITTEIQEELNQRWMKRRHEELANKDAGTTSQEAVATQENDAGSSAADDGDLLLEEERIRTQLDTSLYIGLRLNTDLEAIRNDLDLTEEIWGAKEKELMGLMEKASSLDLEEDSADNAELKEENTIEADRLMPLEGDSSVWVEQARGLSKTCDVNDDDSDTGLSSMHSQDSDITPVLGNIRSVFHELHGEY</sequence>
<feature type="coiled-coil region" evidence="1">
    <location>
        <begin position="181"/>
        <end position="208"/>
    </location>
</feature>
<dbReference type="SUPFAM" id="SSF54236">
    <property type="entry name" value="Ubiquitin-like"/>
    <property type="match status" value="1"/>
</dbReference>
<dbReference type="PANTHER" id="PTHR15286">
    <property type="entry name" value="RAS-ASSOCIATING DOMAIN CONTAINING PROTEIN"/>
    <property type="match status" value="1"/>
</dbReference>
<evidence type="ECO:0000313" key="4">
    <source>
        <dbReference type="EMBL" id="ROL41199.1"/>
    </source>
</evidence>
<dbReference type="InterPro" id="IPR033634">
    <property type="entry name" value="RASSF10_RA"/>
</dbReference>
<dbReference type="SMART" id="SM00314">
    <property type="entry name" value="RA"/>
    <property type="match status" value="1"/>
</dbReference>
<dbReference type="PANTHER" id="PTHR15286:SF13">
    <property type="entry name" value="RAS ASSOCIATION DOMAIN-CONTAINING PROTEIN 10"/>
    <property type="match status" value="1"/>
</dbReference>
<feature type="domain" description="Ras-associating" evidence="3">
    <location>
        <begin position="22"/>
        <end position="96"/>
    </location>
</feature>
<dbReference type="CDD" id="cd16132">
    <property type="entry name" value="RA_RASSF10"/>
    <property type="match status" value="1"/>
</dbReference>
<evidence type="ECO:0000259" key="3">
    <source>
        <dbReference type="PROSITE" id="PS50200"/>
    </source>
</evidence>
<dbReference type="Gene3D" id="3.10.20.90">
    <property type="entry name" value="Phosphatidylinositol 3-kinase Catalytic Subunit, Chain A, domain 1"/>
    <property type="match status" value="1"/>
</dbReference>